<evidence type="ECO:0000256" key="6">
    <source>
        <dbReference type="SAM" id="MobiDB-lite"/>
    </source>
</evidence>
<dbReference type="InterPro" id="IPR019734">
    <property type="entry name" value="TPR_rpt"/>
</dbReference>
<feature type="region of interest" description="Disordered" evidence="6">
    <location>
        <begin position="466"/>
        <end position="570"/>
    </location>
</feature>
<dbReference type="Pfam" id="PF10516">
    <property type="entry name" value="SHNi-TPR"/>
    <property type="match status" value="1"/>
</dbReference>
<name>U5D8A8_AMBTC</name>
<dbReference type="EMBL" id="KI392312">
    <property type="protein sequence ID" value="ERN17652.1"/>
    <property type="molecule type" value="Genomic_DNA"/>
</dbReference>
<dbReference type="GO" id="GO:0005654">
    <property type="term" value="C:nucleoplasm"/>
    <property type="evidence" value="ECO:0000318"/>
    <property type="project" value="GO_Central"/>
</dbReference>
<dbReference type="OMA" id="IAECHYK"/>
<dbReference type="eggNOG" id="KOG4563">
    <property type="taxonomic scope" value="Eukaryota"/>
</dbReference>
<evidence type="ECO:0000259" key="7">
    <source>
        <dbReference type="Pfam" id="PF10516"/>
    </source>
</evidence>
<dbReference type="Gramene" id="ERN17652">
    <property type="protein sequence ID" value="ERN17652"/>
    <property type="gene ID" value="AMTR_s00059p00183080"/>
</dbReference>
<evidence type="ECO:0000256" key="5">
    <source>
        <dbReference type="ARBA" id="ARBA00023242"/>
    </source>
</evidence>
<evidence type="ECO:0000313" key="9">
    <source>
        <dbReference type="Proteomes" id="UP000017836"/>
    </source>
</evidence>
<dbReference type="GO" id="GO:0006335">
    <property type="term" value="P:DNA replication-dependent chromatin assembly"/>
    <property type="evidence" value="ECO:0000318"/>
    <property type="project" value="GO_Central"/>
</dbReference>
<dbReference type="STRING" id="13333.U5D8A8"/>
<protein>
    <recommendedName>
        <fullName evidence="7">Tetratricopeptide SHNi-TPR domain-containing protein</fullName>
    </recommendedName>
</protein>
<evidence type="ECO:0000313" key="8">
    <source>
        <dbReference type="EMBL" id="ERN17652.1"/>
    </source>
</evidence>
<dbReference type="SUPFAM" id="SSF48452">
    <property type="entry name" value="TPR-like"/>
    <property type="match status" value="1"/>
</dbReference>
<dbReference type="GO" id="GO:0034080">
    <property type="term" value="P:CENP-A containing chromatin assembly"/>
    <property type="evidence" value="ECO:0000318"/>
    <property type="project" value="GO_Central"/>
</dbReference>
<dbReference type="PANTHER" id="PTHR15081:SF1">
    <property type="entry name" value="NUCLEAR AUTOANTIGENIC SPERM PROTEIN"/>
    <property type="match status" value="1"/>
</dbReference>
<dbReference type="OrthoDB" id="5587616at2759"/>
<sequence length="570" mass="61286">MEKENTLTDNPSSQEAVVVEMAAEPSASVDGALSKGMDLGSQVGEASGSQGIEGSSEKALEFADELMEKGREAIRSDDFVEAVDCLSRALEIRVQHYGELAPKCAMSYYHYGRALLYKAQEESDPLNVSVTMAKKAASSSGPGKMDIDLSKGKGVANGEASTASDGLKDSSNKGKESEGSNGNEENDDESSEDDGDGVEDDQGVDGTEEEEESDLDLSWKMLDIARVIIEKNPVDTLEKVDVISTLGDVSLEREDFETSLGDYFKALSILESLVEKDNRQLAELNFKICLAMQLADRPADAVKYCEKSMSVCEARLQRLTSEVSESTAKTTSVDNESFSVALEEDITKSSEGNDSNTSSVQEKNSEIETLKMLLVDLKEKLEDLQQMMSSLTNPLIQATEKLISTIAEKAKEDSSMSSRMGTETCGFDSPKLTTITTTTKSTEVTHLGVVGRGVKRASAVQVMELENSEKGPSLGSSVENFDNSGDISEKKPCTDSSMENSDKNGDISQNKLCMDSSMENSKKSCDMLEKKPCVDSSIENSEKSNAAPEVLGAGNQVTETGSPVTETIDG</sequence>
<proteinExistence type="inferred from homology"/>
<dbReference type="InterPro" id="IPR011990">
    <property type="entry name" value="TPR-like_helical_dom_sf"/>
</dbReference>
<dbReference type="InterPro" id="IPR051730">
    <property type="entry name" value="NASP-like"/>
</dbReference>
<feature type="compositionally biased region" description="Acidic residues" evidence="6">
    <location>
        <begin position="184"/>
        <end position="215"/>
    </location>
</feature>
<dbReference type="PANTHER" id="PTHR15081">
    <property type="entry name" value="NUCLEAR AUTOANTIGENIC SPERM PROTEIN NASP -RELATED"/>
    <property type="match status" value="1"/>
</dbReference>
<dbReference type="InterPro" id="IPR019544">
    <property type="entry name" value="Tetratricopeptide_SHNi-TPR_dom"/>
</dbReference>
<feature type="compositionally biased region" description="Polar residues" evidence="6">
    <location>
        <begin position="349"/>
        <end position="362"/>
    </location>
</feature>
<feature type="compositionally biased region" description="Basic and acidic residues" evidence="6">
    <location>
        <begin position="520"/>
        <end position="533"/>
    </location>
</feature>
<comment type="subcellular location">
    <subcellularLocation>
        <location evidence="1">Nucleus</location>
    </subcellularLocation>
</comment>
<feature type="compositionally biased region" description="Polar residues" evidence="6">
    <location>
        <begin position="474"/>
        <end position="486"/>
    </location>
</feature>
<accession>U5D8A8</accession>
<organism evidence="8 9">
    <name type="scientific">Amborella trichopoda</name>
    <dbReference type="NCBI Taxonomy" id="13333"/>
    <lineage>
        <taxon>Eukaryota</taxon>
        <taxon>Viridiplantae</taxon>
        <taxon>Streptophyta</taxon>
        <taxon>Embryophyta</taxon>
        <taxon>Tracheophyta</taxon>
        <taxon>Spermatophyta</taxon>
        <taxon>Magnoliopsida</taxon>
        <taxon>Amborellales</taxon>
        <taxon>Amborellaceae</taxon>
        <taxon>Amborella</taxon>
    </lineage>
</organism>
<dbReference type="GO" id="GO:0006334">
    <property type="term" value="P:nucleosome assembly"/>
    <property type="evidence" value="ECO:0007669"/>
    <property type="project" value="EnsemblPlants"/>
</dbReference>
<dbReference type="HOGENOM" id="CLU_034153_2_1_1"/>
<feature type="domain" description="Tetratricopeptide SHNi-TPR" evidence="7">
    <location>
        <begin position="241"/>
        <end position="275"/>
    </location>
</feature>
<reference evidence="9" key="1">
    <citation type="journal article" date="2013" name="Science">
        <title>The Amborella genome and the evolution of flowering plants.</title>
        <authorList>
            <consortium name="Amborella Genome Project"/>
        </authorList>
    </citation>
    <scope>NUCLEOTIDE SEQUENCE [LARGE SCALE GENOMIC DNA]</scope>
</reference>
<evidence type="ECO:0000256" key="2">
    <source>
        <dbReference type="ARBA" id="ARBA00008402"/>
    </source>
</evidence>
<keyword evidence="3" id="KW-0677">Repeat</keyword>
<evidence type="ECO:0000256" key="3">
    <source>
        <dbReference type="ARBA" id="ARBA00022737"/>
    </source>
</evidence>
<keyword evidence="4" id="KW-0802">TPR repeat</keyword>
<feature type="region of interest" description="Disordered" evidence="6">
    <location>
        <begin position="29"/>
        <end position="56"/>
    </location>
</feature>
<feature type="region of interest" description="Disordered" evidence="6">
    <location>
        <begin position="136"/>
        <end position="216"/>
    </location>
</feature>
<feature type="compositionally biased region" description="Basic and acidic residues" evidence="6">
    <location>
        <begin position="166"/>
        <end position="178"/>
    </location>
</feature>
<keyword evidence="9" id="KW-1185">Reference proteome</keyword>
<dbReference type="KEGG" id="atr:18445997"/>
<dbReference type="Gene3D" id="1.25.40.10">
    <property type="entry name" value="Tetratricopeptide repeat domain"/>
    <property type="match status" value="1"/>
</dbReference>
<dbReference type="SMART" id="SM00028">
    <property type="entry name" value="TPR"/>
    <property type="match status" value="2"/>
</dbReference>
<dbReference type="AlphaFoldDB" id="U5D8A8"/>
<keyword evidence="5" id="KW-0539">Nucleus</keyword>
<evidence type="ECO:0000256" key="1">
    <source>
        <dbReference type="ARBA" id="ARBA00004123"/>
    </source>
</evidence>
<feature type="compositionally biased region" description="Polar residues" evidence="6">
    <location>
        <begin position="555"/>
        <end position="570"/>
    </location>
</feature>
<evidence type="ECO:0000256" key="4">
    <source>
        <dbReference type="ARBA" id="ARBA00022803"/>
    </source>
</evidence>
<dbReference type="Proteomes" id="UP000017836">
    <property type="component" value="Unassembled WGS sequence"/>
</dbReference>
<feature type="region of interest" description="Disordered" evidence="6">
    <location>
        <begin position="345"/>
        <end position="364"/>
    </location>
</feature>
<gene>
    <name evidence="8" type="ORF">AMTR_s00059p00183080</name>
</gene>
<dbReference type="GO" id="GO:0042393">
    <property type="term" value="F:histone binding"/>
    <property type="evidence" value="ECO:0000318"/>
    <property type="project" value="GO_Central"/>
</dbReference>
<comment type="similarity">
    <text evidence="2">Belongs to the NASP family.</text>
</comment>